<evidence type="ECO:0000313" key="14">
    <source>
        <dbReference type="Proteomes" id="UP000011087"/>
    </source>
</evidence>
<organism evidence="12">
    <name type="scientific">Guillardia theta (strain CCMP2712)</name>
    <name type="common">Cryptophyte</name>
    <dbReference type="NCBI Taxonomy" id="905079"/>
    <lineage>
        <taxon>Eukaryota</taxon>
        <taxon>Cryptophyceae</taxon>
        <taxon>Pyrenomonadales</taxon>
        <taxon>Geminigeraceae</taxon>
        <taxon>Guillardia</taxon>
    </lineage>
</organism>
<dbReference type="STRING" id="905079.L1JDC5"/>
<dbReference type="eggNOG" id="KOG0385">
    <property type="taxonomic scope" value="Eukaryota"/>
</dbReference>
<feature type="domain" description="Helicase C-terminal" evidence="11">
    <location>
        <begin position="316"/>
        <end position="467"/>
    </location>
</feature>
<proteinExistence type="predicted"/>
<dbReference type="HOGENOM" id="CLU_000315_17_8_1"/>
<dbReference type="GO" id="GO:0004386">
    <property type="term" value="F:helicase activity"/>
    <property type="evidence" value="ECO:0007669"/>
    <property type="project" value="UniProtKB-KW"/>
</dbReference>
<protein>
    <submittedName>
        <fullName evidence="12 13">Uncharacterized protein</fullName>
    </submittedName>
</protein>
<dbReference type="SUPFAM" id="SSF52540">
    <property type="entry name" value="P-loop containing nucleoside triphosphate hydrolases"/>
    <property type="match status" value="2"/>
</dbReference>
<dbReference type="GO" id="GO:0003677">
    <property type="term" value="F:DNA binding"/>
    <property type="evidence" value="ECO:0007669"/>
    <property type="project" value="UniProtKB-KW"/>
</dbReference>
<dbReference type="InterPro" id="IPR049730">
    <property type="entry name" value="SNF2/RAD54-like_C"/>
</dbReference>
<sequence length="535" mass="60878">MHPYQLDGLKWLVNQHDTGAGGILGDEMGLGKTLQVISLLGFLKTVRGEDGPHIVIAPLSVMNNWVTEIKRWCPQLRAVPFHGPQSERERIKREKLIYGKFDVMCTTYEMLVADTYTCQRFHWGYIVLDEAHRIKNEKTQMGQAVRRLRSSHRLLITGTPLQNNMHELWSLLNFLYPEVLSNADTFDKEWKSNSKPEENSSPLNEKLLSAAHALLGPLMLRRLKSDVLSSMQIPPKTEIKILVPLTEMQRFWYSKMLTGECASLAGSGQTDAYKRLNSLVMQLRKVCNHPYLFEEADVNSGWTDEAIVQASGKMIVLDKLLTKLQKEGRKVLVFSQFTSMLDVLGDFMHFRRYKFLRLDGSTSVARRRYEIACFQNPKSDYFVYLISTRAGGLGINLTAADTVVLYDSDWNPSIDSQAQDRAHRFGQKKPVSVYRLISRHTVEQRILQVAENKSCMNAMVMQDGGPEMEGVSGPKGMSMAEIVKMIEYGMRCIVSGDNSKDVDELRAASFDEIVDRAKADLEKERAEFEVIECCR</sequence>
<dbReference type="GO" id="GO:0005524">
    <property type="term" value="F:ATP binding"/>
    <property type="evidence" value="ECO:0007669"/>
    <property type="project" value="UniProtKB-KW"/>
</dbReference>
<keyword evidence="5" id="KW-0347">Helicase</keyword>
<dbReference type="PROSITE" id="PS51192">
    <property type="entry name" value="HELICASE_ATP_BIND_1"/>
    <property type="match status" value="1"/>
</dbReference>
<dbReference type="SMART" id="SM00487">
    <property type="entry name" value="DEXDc"/>
    <property type="match status" value="1"/>
</dbReference>
<evidence type="ECO:0000256" key="7">
    <source>
        <dbReference type="ARBA" id="ARBA00022853"/>
    </source>
</evidence>
<dbReference type="InterPro" id="IPR038718">
    <property type="entry name" value="SNF2-like_sf"/>
</dbReference>
<evidence type="ECO:0000256" key="6">
    <source>
        <dbReference type="ARBA" id="ARBA00022840"/>
    </source>
</evidence>
<evidence type="ECO:0000313" key="12">
    <source>
        <dbReference type="EMBL" id="EKX46521.1"/>
    </source>
</evidence>
<evidence type="ECO:0000256" key="5">
    <source>
        <dbReference type="ARBA" id="ARBA00022806"/>
    </source>
</evidence>
<dbReference type="GO" id="GO:0006325">
    <property type="term" value="P:chromatin organization"/>
    <property type="evidence" value="ECO:0007669"/>
    <property type="project" value="UniProtKB-KW"/>
</dbReference>
<feature type="domain" description="Helicase ATP-binding" evidence="10">
    <location>
        <begin position="13"/>
        <end position="178"/>
    </location>
</feature>
<keyword evidence="14" id="KW-1185">Reference proteome</keyword>
<dbReference type="Gene3D" id="3.40.50.300">
    <property type="entry name" value="P-loop containing nucleotide triphosphate hydrolases"/>
    <property type="match status" value="1"/>
</dbReference>
<dbReference type="KEGG" id="gtt:GUITHDRAFT_70514"/>
<dbReference type="InterPro" id="IPR000330">
    <property type="entry name" value="SNF2_N"/>
</dbReference>
<dbReference type="InterPro" id="IPR027417">
    <property type="entry name" value="P-loop_NTPase"/>
</dbReference>
<dbReference type="OMA" id="WFKVEDC"/>
<dbReference type="Proteomes" id="UP000011087">
    <property type="component" value="Unassembled WGS sequence"/>
</dbReference>
<evidence type="ECO:0000313" key="13">
    <source>
        <dbReference type="EnsemblProtists" id="EKX46521"/>
    </source>
</evidence>
<dbReference type="SMART" id="SM00490">
    <property type="entry name" value="HELICc"/>
    <property type="match status" value="1"/>
</dbReference>
<evidence type="ECO:0000259" key="10">
    <source>
        <dbReference type="PROSITE" id="PS51192"/>
    </source>
</evidence>
<dbReference type="Gene3D" id="3.40.50.10810">
    <property type="entry name" value="Tandem AAA-ATPase domain"/>
    <property type="match status" value="1"/>
</dbReference>
<keyword evidence="6" id="KW-0067">ATP-binding</keyword>
<evidence type="ECO:0000256" key="3">
    <source>
        <dbReference type="ARBA" id="ARBA00022741"/>
    </source>
</evidence>
<evidence type="ECO:0000256" key="8">
    <source>
        <dbReference type="ARBA" id="ARBA00023125"/>
    </source>
</evidence>
<dbReference type="RefSeq" id="XP_005833501.1">
    <property type="nucleotide sequence ID" value="XM_005833444.1"/>
</dbReference>
<dbReference type="InterPro" id="IPR002464">
    <property type="entry name" value="DNA/RNA_helicase_DEAH_CS"/>
</dbReference>
<reference evidence="12 14" key="1">
    <citation type="journal article" date="2012" name="Nature">
        <title>Algal genomes reveal evolutionary mosaicism and the fate of nucleomorphs.</title>
        <authorList>
            <consortium name="DOE Joint Genome Institute"/>
            <person name="Curtis B.A."/>
            <person name="Tanifuji G."/>
            <person name="Burki F."/>
            <person name="Gruber A."/>
            <person name="Irimia M."/>
            <person name="Maruyama S."/>
            <person name="Arias M.C."/>
            <person name="Ball S.G."/>
            <person name="Gile G.H."/>
            <person name="Hirakawa Y."/>
            <person name="Hopkins J.F."/>
            <person name="Kuo A."/>
            <person name="Rensing S.A."/>
            <person name="Schmutz J."/>
            <person name="Symeonidi A."/>
            <person name="Elias M."/>
            <person name="Eveleigh R.J."/>
            <person name="Herman E.K."/>
            <person name="Klute M.J."/>
            <person name="Nakayama T."/>
            <person name="Obornik M."/>
            <person name="Reyes-Prieto A."/>
            <person name="Armbrust E.V."/>
            <person name="Aves S.J."/>
            <person name="Beiko R.G."/>
            <person name="Coutinho P."/>
            <person name="Dacks J.B."/>
            <person name="Durnford D.G."/>
            <person name="Fast N.M."/>
            <person name="Green B.R."/>
            <person name="Grisdale C.J."/>
            <person name="Hempel F."/>
            <person name="Henrissat B."/>
            <person name="Hoppner M.P."/>
            <person name="Ishida K."/>
            <person name="Kim E."/>
            <person name="Koreny L."/>
            <person name="Kroth P.G."/>
            <person name="Liu Y."/>
            <person name="Malik S.B."/>
            <person name="Maier U.G."/>
            <person name="McRose D."/>
            <person name="Mock T."/>
            <person name="Neilson J.A."/>
            <person name="Onodera N.T."/>
            <person name="Poole A.M."/>
            <person name="Pritham E.J."/>
            <person name="Richards T.A."/>
            <person name="Rocap G."/>
            <person name="Roy S.W."/>
            <person name="Sarai C."/>
            <person name="Schaack S."/>
            <person name="Shirato S."/>
            <person name="Slamovits C.H."/>
            <person name="Spencer D.F."/>
            <person name="Suzuki S."/>
            <person name="Worden A.Z."/>
            <person name="Zauner S."/>
            <person name="Barry K."/>
            <person name="Bell C."/>
            <person name="Bharti A.K."/>
            <person name="Crow J.A."/>
            <person name="Grimwood J."/>
            <person name="Kramer R."/>
            <person name="Lindquist E."/>
            <person name="Lucas S."/>
            <person name="Salamov A."/>
            <person name="McFadden G.I."/>
            <person name="Lane C.E."/>
            <person name="Keeling P.J."/>
            <person name="Gray M.W."/>
            <person name="Grigoriev I.V."/>
            <person name="Archibald J.M."/>
        </authorList>
    </citation>
    <scope>NUCLEOTIDE SEQUENCE</scope>
    <source>
        <strain evidence="12 14">CCMP2712</strain>
    </source>
</reference>
<dbReference type="FunFam" id="3.40.50.10810:FF:000005">
    <property type="entry name" value="Photoperiod-independent early flowering 1"/>
    <property type="match status" value="1"/>
</dbReference>
<dbReference type="PROSITE" id="PS51194">
    <property type="entry name" value="HELICASE_CTER"/>
    <property type="match status" value="1"/>
</dbReference>
<evidence type="ECO:0000256" key="1">
    <source>
        <dbReference type="ARBA" id="ARBA00004123"/>
    </source>
</evidence>
<reference evidence="14" key="2">
    <citation type="submission" date="2012-11" db="EMBL/GenBank/DDBJ databases">
        <authorList>
            <person name="Kuo A."/>
            <person name="Curtis B.A."/>
            <person name="Tanifuji G."/>
            <person name="Burki F."/>
            <person name="Gruber A."/>
            <person name="Irimia M."/>
            <person name="Maruyama S."/>
            <person name="Arias M.C."/>
            <person name="Ball S.G."/>
            <person name="Gile G.H."/>
            <person name="Hirakawa Y."/>
            <person name="Hopkins J.F."/>
            <person name="Rensing S.A."/>
            <person name="Schmutz J."/>
            <person name="Symeonidi A."/>
            <person name="Elias M."/>
            <person name="Eveleigh R.J."/>
            <person name="Herman E.K."/>
            <person name="Klute M.J."/>
            <person name="Nakayama T."/>
            <person name="Obornik M."/>
            <person name="Reyes-Prieto A."/>
            <person name="Armbrust E.V."/>
            <person name="Aves S.J."/>
            <person name="Beiko R.G."/>
            <person name="Coutinho P."/>
            <person name="Dacks J.B."/>
            <person name="Durnford D.G."/>
            <person name="Fast N.M."/>
            <person name="Green B.R."/>
            <person name="Grisdale C."/>
            <person name="Hempe F."/>
            <person name="Henrissat B."/>
            <person name="Hoppner M.P."/>
            <person name="Ishida K.-I."/>
            <person name="Kim E."/>
            <person name="Koreny L."/>
            <person name="Kroth P.G."/>
            <person name="Liu Y."/>
            <person name="Malik S.-B."/>
            <person name="Maier U.G."/>
            <person name="McRose D."/>
            <person name="Mock T."/>
            <person name="Neilson J.A."/>
            <person name="Onodera N.T."/>
            <person name="Poole A.M."/>
            <person name="Pritham E.J."/>
            <person name="Richards T.A."/>
            <person name="Rocap G."/>
            <person name="Roy S.W."/>
            <person name="Sarai C."/>
            <person name="Schaack S."/>
            <person name="Shirato S."/>
            <person name="Slamovits C.H."/>
            <person name="Spencer D.F."/>
            <person name="Suzuki S."/>
            <person name="Worden A.Z."/>
            <person name="Zauner S."/>
            <person name="Barry K."/>
            <person name="Bell C."/>
            <person name="Bharti A.K."/>
            <person name="Crow J.A."/>
            <person name="Grimwood J."/>
            <person name="Kramer R."/>
            <person name="Lindquist E."/>
            <person name="Lucas S."/>
            <person name="Salamov A."/>
            <person name="McFadden G.I."/>
            <person name="Lane C.E."/>
            <person name="Keeling P.J."/>
            <person name="Gray M.W."/>
            <person name="Grigoriev I.V."/>
            <person name="Archibald J.M."/>
        </authorList>
    </citation>
    <scope>NUCLEOTIDE SEQUENCE</scope>
    <source>
        <strain evidence="14">CCMP2712</strain>
    </source>
</reference>
<evidence type="ECO:0000256" key="9">
    <source>
        <dbReference type="ARBA" id="ARBA00023242"/>
    </source>
</evidence>
<dbReference type="Pfam" id="PF00176">
    <property type="entry name" value="SNF2-rel_dom"/>
    <property type="match status" value="1"/>
</dbReference>
<accession>L1JDC5</accession>
<dbReference type="PaxDb" id="55529-EKX46521"/>
<dbReference type="CDD" id="cd18793">
    <property type="entry name" value="SF2_C_SNF"/>
    <property type="match status" value="1"/>
</dbReference>
<dbReference type="AlphaFoldDB" id="L1JDC5"/>
<comment type="subcellular location">
    <subcellularLocation>
        <location evidence="1">Nucleus</location>
    </subcellularLocation>
    <subcellularLocation>
        <location evidence="2">Plastid</location>
        <location evidence="2">Chloroplast</location>
    </subcellularLocation>
</comment>
<dbReference type="OrthoDB" id="1899296at2759"/>
<keyword evidence="4" id="KW-0378">Hydrolase</keyword>
<dbReference type="GO" id="GO:0005634">
    <property type="term" value="C:nucleus"/>
    <property type="evidence" value="ECO:0007669"/>
    <property type="project" value="UniProtKB-SubCell"/>
</dbReference>
<keyword evidence="7" id="KW-0156">Chromatin regulator</keyword>
<dbReference type="GO" id="GO:0009507">
    <property type="term" value="C:chloroplast"/>
    <property type="evidence" value="ECO:0007669"/>
    <property type="project" value="UniProtKB-SubCell"/>
</dbReference>
<evidence type="ECO:0000256" key="4">
    <source>
        <dbReference type="ARBA" id="ARBA00022801"/>
    </source>
</evidence>
<keyword evidence="3" id="KW-0547">Nucleotide-binding</keyword>
<dbReference type="GeneID" id="17303057"/>
<dbReference type="PANTHER" id="PTHR10799">
    <property type="entry name" value="SNF2/RAD54 HELICASE FAMILY"/>
    <property type="match status" value="1"/>
</dbReference>
<dbReference type="PROSITE" id="PS00690">
    <property type="entry name" value="DEAH_ATP_HELICASE"/>
    <property type="match status" value="1"/>
</dbReference>
<reference evidence="13" key="3">
    <citation type="submission" date="2016-03" db="UniProtKB">
        <authorList>
            <consortium name="EnsemblProtists"/>
        </authorList>
    </citation>
    <scope>IDENTIFICATION</scope>
</reference>
<name>L1JDC5_GUITC</name>
<dbReference type="InterPro" id="IPR001650">
    <property type="entry name" value="Helicase_C-like"/>
</dbReference>
<keyword evidence="9" id="KW-0539">Nucleus</keyword>
<dbReference type="EnsemblProtists" id="EKX46521">
    <property type="protein sequence ID" value="EKX46521"/>
    <property type="gene ID" value="GUITHDRAFT_70514"/>
</dbReference>
<gene>
    <name evidence="12" type="ORF">GUITHDRAFT_70514</name>
</gene>
<keyword evidence="8" id="KW-0238">DNA-binding</keyword>
<dbReference type="GO" id="GO:0016787">
    <property type="term" value="F:hydrolase activity"/>
    <property type="evidence" value="ECO:0007669"/>
    <property type="project" value="UniProtKB-KW"/>
</dbReference>
<evidence type="ECO:0000256" key="2">
    <source>
        <dbReference type="ARBA" id="ARBA00004229"/>
    </source>
</evidence>
<dbReference type="EMBL" id="JH992994">
    <property type="protein sequence ID" value="EKX46521.1"/>
    <property type="molecule type" value="Genomic_DNA"/>
</dbReference>
<dbReference type="InterPro" id="IPR014001">
    <property type="entry name" value="Helicase_ATP-bd"/>
</dbReference>
<dbReference type="Pfam" id="PF00271">
    <property type="entry name" value="Helicase_C"/>
    <property type="match status" value="1"/>
</dbReference>
<evidence type="ECO:0000259" key="11">
    <source>
        <dbReference type="PROSITE" id="PS51194"/>
    </source>
</evidence>